<evidence type="ECO:0000313" key="5">
    <source>
        <dbReference type="Proteomes" id="UP000308267"/>
    </source>
</evidence>
<comment type="caution">
    <text evidence="4">The sequence shown here is derived from an EMBL/GenBank/DDBJ whole genome shotgun (WGS) entry which is preliminary data.</text>
</comment>
<dbReference type="SUPFAM" id="SSF75632">
    <property type="entry name" value="Cullin homology domain"/>
    <property type="match status" value="1"/>
</dbReference>
<feature type="domain" description="Cullin family profile" evidence="3">
    <location>
        <begin position="1"/>
        <end position="152"/>
    </location>
</feature>
<name>A0A4S2KEV0_OPIFE</name>
<sequence>MLRKYSINRRLLLNEVEKLLDNVLLVLKYVNSKDIFVRVYKTHLIRRLLETSADSEMKEMMVDRLRQVGMLAEQLNKLSRMFQDIKVFCDLTVNFKEMYRASGSFKQKTKLNVHMVNIFILASEIWVSKSEQKALSLLPSPLEDLLSLIQKF</sequence>
<dbReference type="OrthoDB" id="27073at2759"/>
<accession>A0A4S2KEV0</accession>
<dbReference type="EMBL" id="SJOL01012182">
    <property type="protein sequence ID" value="TGZ46307.1"/>
    <property type="molecule type" value="Genomic_DNA"/>
</dbReference>
<dbReference type="Proteomes" id="UP000308267">
    <property type="component" value="Unassembled WGS sequence"/>
</dbReference>
<dbReference type="Pfam" id="PF00888">
    <property type="entry name" value="Cullin"/>
    <property type="match status" value="1"/>
</dbReference>
<evidence type="ECO:0000313" key="4">
    <source>
        <dbReference type="EMBL" id="TGZ46307.1"/>
    </source>
</evidence>
<evidence type="ECO:0000256" key="2">
    <source>
        <dbReference type="RuleBase" id="RU003829"/>
    </source>
</evidence>
<dbReference type="AlphaFoldDB" id="A0A4S2KEV0"/>
<organism evidence="4 5">
    <name type="scientific">Opisthorchis felineus</name>
    <dbReference type="NCBI Taxonomy" id="147828"/>
    <lineage>
        <taxon>Eukaryota</taxon>
        <taxon>Metazoa</taxon>
        <taxon>Spiralia</taxon>
        <taxon>Lophotrochozoa</taxon>
        <taxon>Platyhelminthes</taxon>
        <taxon>Trematoda</taxon>
        <taxon>Digenea</taxon>
        <taxon>Opisthorchiida</taxon>
        <taxon>Opisthorchiata</taxon>
        <taxon>Opisthorchiidae</taxon>
        <taxon>Opisthorchis</taxon>
    </lineage>
</organism>
<dbReference type="PROSITE" id="PS50069">
    <property type="entry name" value="CULLIN_2"/>
    <property type="match status" value="1"/>
</dbReference>
<evidence type="ECO:0000256" key="1">
    <source>
        <dbReference type="PROSITE-ProRule" id="PRU00330"/>
    </source>
</evidence>
<dbReference type="InterPro" id="IPR045093">
    <property type="entry name" value="Cullin"/>
</dbReference>
<keyword evidence="5" id="KW-1185">Reference proteome</keyword>
<gene>
    <name evidence="4" type="ORF">CRM22_011128</name>
</gene>
<comment type="similarity">
    <text evidence="1 2">Belongs to the cullin family.</text>
</comment>
<dbReference type="InterPro" id="IPR001373">
    <property type="entry name" value="Cullin_N"/>
</dbReference>
<dbReference type="PANTHER" id="PTHR11932">
    <property type="entry name" value="CULLIN"/>
    <property type="match status" value="1"/>
</dbReference>
<dbReference type="STRING" id="147828.A0A4S2KEV0"/>
<reference evidence="4 5" key="1">
    <citation type="journal article" date="2019" name="BMC Genomics">
        <title>New insights from Opisthorchis felineus genome: update on genomics of the epidemiologically important liver flukes.</title>
        <authorList>
            <person name="Ershov N.I."/>
            <person name="Mordvinov V.A."/>
            <person name="Prokhortchouk E.B."/>
            <person name="Pakharukova M.Y."/>
            <person name="Gunbin K.V."/>
            <person name="Ustyantsev K."/>
            <person name="Genaev M.A."/>
            <person name="Blinov A.G."/>
            <person name="Mazur A."/>
            <person name="Boulygina E."/>
            <person name="Tsygankova S."/>
            <person name="Khrameeva E."/>
            <person name="Chekanov N."/>
            <person name="Fan G."/>
            <person name="Xiao A."/>
            <person name="Zhang H."/>
            <person name="Xu X."/>
            <person name="Yang H."/>
            <person name="Solovyev V."/>
            <person name="Lee S.M."/>
            <person name="Liu X."/>
            <person name="Afonnikov D.A."/>
            <person name="Skryabin K.G."/>
        </authorList>
    </citation>
    <scope>NUCLEOTIDE SEQUENCE [LARGE SCALE GENOMIC DNA]</scope>
    <source>
        <strain evidence="4">AK-0245</strain>
        <tissue evidence="4">Whole organism</tissue>
    </source>
</reference>
<dbReference type="Gene3D" id="1.20.1310.10">
    <property type="entry name" value="Cullin Repeats"/>
    <property type="match status" value="1"/>
</dbReference>
<dbReference type="InterPro" id="IPR016158">
    <property type="entry name" value="Cullin_homology"/>
</dbReference>
<dbReference type="SMART" id="SM00182">
    <property type="entry name" value="CULLIN"/>
    <property type="match status" value="1"/>
</dbReference>
<dbReference type="GO" id="GO:0006511">
    <property type="term" value="P:ubiquitin-dependent protein catabolic process"/>
    <property type="evidence" value="ECO:0007669"/>
    <property type="project" value="InterPro"/>
</dbReference>
<evidence type="ECO:0000259" key="3">
    <source>
        <dbReference type="PROSITE" id="PS50069"/>
    </source>
</evidence>
<dbReference type="InterPro" id="IPR036317">
    <property type="entry name" value="Cullin_homology_sf"/>
</dbReference>
<proteinExistence type="inferred from homology"/>
<protein>
    <recommendedName>
        <fullName evidence="3">Cullin family profile domain-containing protein</fullName>
    </recommendedName>
</protein>
<dbReference type="GO" id="GO:0031625">
    <property type="term" value="F:ubiquitin protein ligase binding"/>
    <property type="evidence" value="ECO:0007669"/>
    <property type="project" value="InterPro"/>
</dbReference>